<name>A0ACB8DBN9_DERSI</name>
<sequence>MTNDYCNPRLPWWSDKCSVSRSSNLQNREARFGGVPAPPNADCAGTLPRTPPYMAVTALRGYDPTTLAWKNVPASTPEDSVPPTDIVDEGLFTVMTLRKRRQQSNTAKASDTDKAKSAKTPPKKKTSRVSWRPAAMPRTAAEDFTIVLKPRVTVDLKAAFQPGELGAKLASYANATNSDCISVWPIWAQNIIVVSTNDINTANLLSREFSLKTSQGPLPMIGHAKISGEETSASLKAKIHWRGGNIAFIRKLGKTSVALLTFEGHHVPRFVHYNSVVTPVREYKRTIPACYCCGTVGHRPELCPHPNDQRCGHCGQVVGASEEGMTPHECKPSCLVCGEEHLTGSPACKAKFRRLQQTGGQHGGRGSPQQRPKPKTSDVMPEGRQPGATNQTPKTNQQVPHPPKTSQASQKTSSKTPDQGAPVFQAGEFPPLTSGGAPRQQAKKTSSQNAQLLVKIATLEAGSTPSTPASPPPPLPKITVAVPEPKPMCVAPSVSEPSNTEQRFQAIESAMTALVTQLTTMSKSIENLANTVTHQVTSNIKTWLQDTNPRSRRASPLKDVNRPSKFSYTNDLAELSEDSESLLAQGTNWNCRGFKDRAKRANFSLYLETFEDLCAVVALQEPGTAVRLTGYNTFQRDPFTCLLVHKTLTAQEVDLDLSIPYSYTMVTILPLRRADPPVHILNIYCRPKLKKITFADTFTRALKIAGRDPLLIRTVRGAGLRRRRAGESKKPKKKMGEQELPLIKNAMSLKDRKYTIRELKYEELPQLVKLWKTIGFMVSADLVDSLWKCDRAGIIAAVADDDGEVIGSCCAPFVGEGMAKLWLHGLLQQYRNQGLGTELADRAMEHIGDANAYTLCIPEHEHIYLNKYQFNVSSRLFQILGPAVPRLTGVITSLAGVRVMESERGVRELLLEYDTDIVGFNRTALLDRMLKEKNTMLRIALRDDNQIGGYGFISEGVHGAAIVRHLSADSIDIAELLLGRLFRDFAAVASRGVWAVGCIQSYESHSFFKKFNLKSIHEMKLLRRRGVDNDMSRVYVFY</sequence>
<comment type="caution">
    <text evidence="1">The sequence shown here is derived from an EMBL/GenBank/DDBJ whole genome shotgun (WGS) entry which is preliminary data.</text>
</comment>
<protein>
    <submittedName>
        <fullName evidence="1">Uncharacterized protein</fullName>
    </submittedName>
</protein>
<reference evidence="1" key="1">
    <citation type="submission" date="2020-05" db="EMBL/GenBank/DDBJ databases">
        <title>Large-scale comparative analyses of tick genomes elucidate their genetic diversity and vector capacities.</title>
        <authorList>
            <person name="Jia N."/>
            <person name="Wang J."/>
            <person name="Shi W."/>
            <person name="Du L."/>
            <person name="Sun Y."/>
            <person name="Zhan W."/>
            <person name="Jiang J."/>
            <person name="Wang Q."/>
            <person name="Zhang B."/>
            <person name="Ji P."/>
            <person name="Sakyi L.B."/>
            <person name="Cui X."/>
            <person name="Yuan T."/>
            <person name="Jiang B."/>
            <person name="Yang W."/>
            <person name="Lam T.T.-Y."/>
            <person name="Chang Q."/>
            <person name="Ding S."/>
            <person name="Wang X."/>
            <person name="Zhu J."/>
            <person name="Ruan X."/>
            <person name="Zhao L."/>
            <person name="Wei J."/>
            <person name="Que T."/>
            <person name="Du C."/>
            <person name="Cheng J."/>
            <person name="Dai P."/>
            <person name="Han X."/>
            <person name="Huang E."/>
            <person name="Gao Y."/>
            <person name="Liu J."/>
            <person name="Shao H."/>
            <person name="Ye R."/>
            <person name="Li L."/>
            <person name="Wei W."/>
            <person name="Wang X."/>
            <person name="Wang C."/>
            <person name="Yang T."/>
            <person name="Huo Q."/>
            <person name="Li W."/>
            <person name="Guo W."/>
            <person name="Chen H."/>
            <person name="Zhou L."/>
            <person name="Ni X."/>
            <person name="Tian J."/>
            <person name="Zhou Y."/>
            <person name="Sheng Y."/>
            <person name="Liu T."/>
            <person name="Pan Y."/>
            <person name="Xia L."/>
            <person name="Li J."/>
            <person name="Zhao F."/>
            <person name="Cao W."/>
        </authorList>
    </citation>
    <scope>NUCLEOTIDE SEQUENCE</scope>
    <source>
        <strain evidence="1">Dsil-2018</strain>
    </source>
</reference>
<gene>
    <name evidence="1" type="ORF">HPB49_006052</name>
</gene>
<evidence type="ECO:0000313" key="2">
    <source>
        <dbReference type="Proteomes" id="UP000821865"/>
    </source>
</evidence>
<accession>A0ACB8DBN9</accession>
<organism evidence="1 2">
    <name type="scientific">Dermacentor silvarum</name>
    <name type="common">Tick</name>
    <dbReference type="NCBI Taxonomy" id="543639"/>
    <lineage>
        <taxon>Eukaryota</taxon>
        <taxon>Metazoa</taxon>
        <taxon>Ecdysozoa</taxon>
        <taxon>Arthropoda</taxon>
        <taxon>Chelicerata</taxon>
        <taxon>Arachnida</taxon>
        <taxon>Acari</taxon>
        <taxon>Parasitiformes</taxon>
        <taxon>Ixodida</taxon>
        <taxon>Ixodoidea</taxon>
        <taxon>Ixodidae</taxon>
        <taxon>Rhipicephalinae</taxon>
        <taxon>Dermacentor</taxon>
    </lineage>
</organism>
<keyword evidence="2" id="KW-1185">Reference proteome</keyword>
<evidence type="ECO:0000313" key="1">
    <source>
        <dbReference type="EMBL" id="KAH7965311.1"/>
    </source>
</evidence>
<proteinExistence type="predicted"/>
<dbReference type="EMBL" id="CM023471">
    <property type="protein sequence ID" value="KAH7965311.1"/>
    <property type="molecule type" value="Genomic_DNA"/>
</dbReference>
<dbReference type="Proteomes" id="UP000821865">
    <property type="component" value="Chromosome 2"/>
</dbReference>